<dbReference type="RefSeq" id="WP_090001729.1">
    <property type="nucleotide sequence ID" value="NZ_FOBV01000011.1"/>
</dbReference>
<name>A0A1H8CXV7_9FLAO</name>
<dbReference type="STRING" id="295069.SAMN05421856_1119"/>
<dbReference type="AlphaFoldDB" id="A0A1H8CXV7"/>
<keyword evidence="2" id="KW-1185">Reference proteome</keyword>
<reference evidence="2" key="1">
    <citation type="submission" date="2016-10" db="EMBL/GenBank/DDBJ databases">
        <authorList>
            <person name="Varghese N."/>
            <person name="Submissions S."/>
        </authorList>
    </citation>
    <scope>NUCLEOTIDE SEQUENCE [LARGE SCALE GENOMIC DNA]</scope>
    <source>
        <strain evidence="2">DSM 17453</strain>
    </source>
</reference>
<protein>
    <submittedName>
        <fullName evidence="1">Uncharacterized protein</fullName>
    </submittedName>
</protein>
<sequence length="105" mass="12646">MVNTINLIKIETKTLFDDSLEELRDFLDRHKPDTIMVYNEISMQSHNYHKKLIDIYSKYNLKEGSELDIQKQILERQISLIDDYLNFGNKSRETIENYFLNKKNE</sequence>
<dbReference type="EMBL" id="FOBV01000011">
    <property type="protein sequence ID" value="SEM99953.1"/>
    <property type="molecule type" value="Genomic_DNA"/>
</dbReference>
<gene>
    <name evidence="1" type="ORF">SAMN05421856_1119</name>
</gene>
<evidence type="ECO:0000313" key="2">
    <source>
        <dbReference type="Proteomes" id="UP000199450"/>
    </source>
</evidence>
<evidence type="ECO:0000313" key="1">
    <source>
        <dbReference type="EMBL" id="SEM99953.1"/>
    </source>
</evidence>
<accession>A0A1H8CXV7</accession>
<organism evidence="1 2">
    <name type="scientific">Chryseobacterium taichungense</name>
    <dbReference type="NCBI Taxonomy" id="295069"/>
    <lineage>
        <taxon>Bacteria</taxon>
        <taxon>Pseudomonadati</taxon>
        <taxon>Bacteroidota</taxon>
        <taxon>Flavobacteriia</taxon>
        <taxon>Flavobacteriales</taxon>
        <taxon>Weeksellaceae</taxon>
        <taxon>Chryseobacterium group</taxon>
        <taxon>Chryseobacterium</taxon>
    </lineage>
</organism>
<proteinExistence type="predicted"/>
<dbReference type="Proteomes" id="UP000199450">
    <property type="component" value="Unassembled WGS sequence"/>
</dbReference>